<dbReference type="GO" id="GO:0005986">
    <property type="term" value="P:sucrose biosynthetic process"/>
    <property type="evidence" value="ECO:0007669"/>
    <property type="project" value="UniProtKB-UniPathway"/>
</dbReference>
<proteinExistence type="inferred from homology"/>
<dbReference type="KEGG" id="theu:HPC62_07905"/>
<dbReference type="InterPro" id="IPR006379">
    <property type="entry name" value="HAD-SF_hydro_IIB"/>
</dbReference>
<reference evidence="8 9" key="1">
    <citation type="submission" date="2020-05" db="EMBL/GenBank/DDBJ databases">
        <title>Complete genome sequence of of a novel Thermoleptolyngbya strain isolated from hot springs of Ganzi, Sichuan China.</title>
        <authorList>
            <person name="Tang J."/>
            <person name="Daroch M."/>
            <person name="Li L."/>
            <person name="Waleron K."/>
            <person name="Waleron M."/>
            <person name="Waleron M."/>
        </authorList>
    </citation>
    <scope>NUCLEOTIDE SEQUENCE [LARGE SCALE GENOMIC DNA]</scope>
    <source>
        <strain evidence="8 9">PKUAC-SCTA183</strain>
    </source>
</reference>
<dbReference type="EMBL" id="CP053661">
    <property type="protein sequence ID" value="QKD82130.1"/>
    <property type="molecule type" value="Genomic_DNA"/>
</dbReference>
<dbReference type="Proteomes" id="UP000505210">
    <property type="component" value="Chromosome"/>
</dbReference>
<evidence type="ECO:0000256" key="3">
    <source>
        <dbReference type="ARBA" id="ARBA00007211"/>
    </source>
</evidence>
<dbReference type="PANTHER" id="PTHR46521:SF4">
    <property type="entry name" value="SUCROSE-PHOSPHATASE 2-RELATED"/>
    <property type="match status" value="1"/>
</dbReference>
<accession>A0A6M8BCX3</accession>
<evidence type="ECO:0000256" key="5">
    <source>
        <dbReference type="ARBA" id="ARBA00022801"/>
    </source>
</evidence>
<dbReference type="NCBIfam" id="TIGR01482">
    <property type="entry name" value="SPP-subfamily"/>
    <property type="match status" value="1"/>
</dbReference>
<name>A0A6M8BCX3_9CYAN</name>
<dbReference type="InterPro" id="IPR006380">
    <property type="entry name" value="SPP-like_dom"/>
</dbReference>
<dbReference type="InterPro" id="IPR023214">
    <property type="entry name" value="HAD_sf"/>
</dbReference>
<dbReference type="NCBIfam" id="TIGR01484">
    <property type="entry name" value="HAD-SF-IIB"/>
    <property type="match status" value="1"/>
</dbReference>
<dbReference type="AlphaFoldDB" id="A0A6M8BCX3"/>
<dbReference type="PANTHER" id="PTHR46521">
    <property type="entry name" value="SUCROSE-PHOSPHATASE 2-RELATED"/>
    <property type="match status" value="1"/>
</dbReference>
<dbReference type="CDD" id="cd02605">
    <property type="entry name" value="HAD_SPP"/>
    <property type="match status" value="1"/>
</dbReference>
<dbReference type="SFLD" id="SFLDG01141">
    <property type="entry name" value="C2.B.1:_Sucrose_Phosphatase_Li"/>
    <property type="match status" value="1"/>
</dbReference>
<dbReference type="Gene3D" id="3.90.1070.10">
    <property type="match status" value="1"/>
</dbReference>
<dbReference type="SFLD" id="SFLDS00003">
    <property type="entry name" value="Haloacid_Dehalogenase"/>
    <property type="match status" value="1"/>
</dbReference>
<evidence type="ECO:0000256" key="1">
    <source>
        <dbReference type="ARBA" id="ARBA00001946"/>
    </source>
</evidence>
<dbReference type="SFLD" id="SFLDG01140">
    <property type="entry name" value="C2.B:_Phosphomannomutase_and_P"/>
    <property type="match status" value="1"/>
</dbReference>
<comment type="cofactor">
    <cofactor evidence="1">
        <name>Mg(2+)</name>
        <dbReference type="ChEBI" id="CHEBI:18420"/>
    </cofactor>
</comment>
<comment type="similarity">
    <text evidence="3">Belongs to the sucrose phosphatase family.</text>
</comment>
<comment type="catalytic activity">
    <reaction evidence="6">
        <text>sucrose 6(F)-phosphate + H2O = sucrose + phosphate</text>
        <dbReference type="Rhea" id="RHEA:19289"/>
        <dbReference type="ChEBI" id="CHEBI:15377"/>
        <dbReference type="ChEBI" id="CHEBI:17992"/>
        <dbReference type="ChEBI" id="CHEBI:43474"/>
        <dbReference type="ChEBI" id="CHEBI:57723"/>
        <dbReference type="EC" id="3.1.3.24"/>
    </reaction>
</comment>
<feature type="domain" description="Sucrose phosphatase-like" evidence="7">
    <location>
        <begin position="3"/>
        <end position="245"/>
    </location>
</feature>
<dbReference type="NCBIfam" id="TIGR01485">
    <property type="entry name" value="SPP_plant-cyano"/>
    <property type="match status" value="1"/>
</dbReference>
<evidence type="ECO:0000256" key="4">
    <source>
        <dbReference type="ARBA" id="ARBA00013112"/>
    </source>
</evidence>
<dbReference type="RefSeq" id="WP_172354611.1">
    <property type="nucleotide sequence ID" value="NZ_CP053661.1"/>
</dbReference>
<dbReference type="UniPathway" id="UPA00371">
    <property type="reaction ID" value="UER00546"/>
</dbReference>
<evidence type="ECO:0000313" key="9">
    <source>
        <dbReference type="Proteomes" id="UP000505210"/>
    </source>
</evidence>
<dbReference type="SUPFAM" id="SSF56784">
    <property type="entry name" value="HAD-like"/>
    <property type="match status" value="1"/>
</dbReference>
<dbReference type="EC" id="3.1.3.24" evidence="4"/>
<sequence>MTQFLFITDLDHTLVGDDEAMAQLNEALDWHRRTHDTKIVYSTGRSPSLYQQLLSEKPLLPPDAVVTGVGTAITYPDGSPDSLWWEKLSDGWSRDRVLSTVAHFADLELQPAEEQNEFKASYFLDAAIAPDLLPELEAALQSQGLQINLVYSGGRHLDILPQSANKGLAMVFLRQQWGFEPERTVACGDSGNDLSMFMMGEERGIIVGNAMPELRQWHQENLAPHRYLADGHCAAGILEGLDYFDFL</sequence>
<dbReference type="GO" id="GO:0050307">
    <property type="term" value="F:sucrose-phosphate phosphatase activity"/>
    <property type="evidence" value="ECO:0007669"/>
    <property type="project" value="UniProtKB-EC"/>
</dbReference>
<comment type="pathway">
    <text evidence="2">Glycan biosynthesis; sucrose biosynthesis; sucrose from D-fructose 6-phosphate and UDP-alpha-D-glucose: step 2/2.</text>
</comment>
<evidence type="ECO:0000313" key="8">
    <source>
        <dbReference type="EMBL" id="QKD82130.1"/>
    </source>
</evidence>
<protein>
    <recommendedName>
        <fullName evidence="4">sucrose-phosphate phosphatase</fullName>
        <ecNumber evidence="4">3.1.3.24</ecNumber>
    </recommendedName>
</protein>
<keyword evidence="5 8" id="KW-0378">Hydrolase</keyword>
<dbReference type="Gene3D" id="3.40.50.1000">
    <property type="entry name" value="HAD superfamily/HAD-like"/>
    <property type="match status" value="1"/>
</dbReference>
<organism evidence="8 9">
    <name type="scientific">Thermoleptolyngbya sichuanensis A183</name>
    <dbReference type="NCBI Taxonomy" id="2737172"/>
    <lineage>
        <taxon>Bacteria</taxon>
        <taxon>Bacillati</taxon>
        <taxon>Cyanobacteriota</taxon>
        <taxon>Cyanophyceae</taxon>
        <taxon>Oculatellales</taxon>
        <taxon>Oculatellaceae</taxon>
        <taxon>Thermoleptolyngbya</taxon>
        <taxon>Thermoleptolyngbya sichuanensis</taxon>
    </lineage>
</organism>
<dbReference type="InterPro" id="IPR012847">
    <property type="entry name" value="Sucrose_phosphatase_pln/cyn"/>
</dbReference>
<dbReference type="Pfam" id="PF05116">
    <property type="entry name" value="S6PP"/>
    <property type="match status" value="1"/>
</dbReference>
<keyword evidence="9" id="KW-1185">Reference proteome</keyword>
<dbReference type="InterPro" id="IPR051518">
    <property type="entry name" value="Sucrose_Phosphatase"/>
</dbReference>
<dbReference type="GO" id="GO:0000287">
    <property type="term" value="F:magnesium ion binding"/>
    <property type="evidence" value="ECO:0007669"/>
    <property type="project" value="InterPro"/>
</dbReference>
<evidence type="ECO:0000259" key="7">
    <source>
        <dbReference type="Pfam" id="PF05116"/>
    </source>
</evidence>
<evidence type="ECO:0000256" key="2">
    <source>
        <dbReference type="ARBA" id="ARBA00005070"/>
    </source>
</evidence>
<evidence type="ECO:0000256" key="6">
    <source>
        <dbReference type="ARBA" id="ARBA00048036"/>
    </source>
</evidence>
<gene>
    <name evidence="8" type="ORF">HPC62_07905</name>
</gene>
<dbReference type="InterPro" id="IPR036412">
    <property type="entry name" value="HAD-like_sf"/>
</dbReference>